<name>A0AA39NE34_ARMTA</name>
<keyword evidence="1" id="KW-0812">Transmembrane</keyword>
<evidence type="ECO:0000313" key="3">
    <source>
        <dbReference type="Proteomes" id="UP001175211"/>
    </source>
</evidence>
<protein>
    <submittedName>
        <fullName evidence="2">Uncharacterized protein</fullName>
    </submittedName>
</protein>
<evidence type="ECO:0000313" key="2">
    <source>
        <dbReference type="EMBL" id="KAK0463937.1"/>
    </source>
</evidence>
<dbReference type="GeneID" id="85360437"/>
<keyword evidence="1" id="KW-0472">Membrane</keyword>
<keyword evidence="1" id="KW-1133">Transmembrane helix</keyword>
<gene>
    <name evidence="2" type="ORF">EV420DRAFT_1638857</name>
</gene>
<feature type="transmembrane region" description="Helical" evidence="1">
    <location>
        <begin position="162"/>
        <end position="186"/>
    </location>
</feature>
<organism evidence="2 3">
    <name type="scientific">Armillaria tabescens</name>
    <name type="common">Ringless honey mushroom</name>
    <name type="synonym">Agaricus tabescens</name>
    <dbReference type="NCBI Taxonomy" id="1929756"/>
    <lineage>
        <taxon>Eukaryota</taxon>
        <taxon>Fungi</taxon>
        <taxon>Dikarya</taxon>
        <taxon>Basidiomycota</taxon>
        <taxon>Agaricomycotina</taxon>
        <taxon>Agaricomycetes</taxon>
        <taxon>Agaricomycetidae</taxon>
        <taxon>Agaricales</taxon>
        <taxon>Marasmiineae</taxon>
        <taxon>Physalacriaceae</taxon>
        <taxon>Desarmillaria</taxon>
    </lineage>
</organism>
<reference evidence="2" key="1">
    <citation type="submission" date="2023-06" db="EMBL/GenBank/DDBJ databases">
        <authorList>
            <consortium name="Lawrence Berkeley National Laboratory"/>
            <person name="Ahrendt S."/>
            <person name="Sahu N."/>
            <person name="Indic B."/>
            <person name="Wong-Bajracharya J."/>
            <person name="Merenyi Z."/>
            <person name="Ke H.-M."/>
            <person name="Monk M."/>
            <person name="Kocsube S."/>
            <person name="Drula E."/>
            <person name="Lipzen A."/>
            <person name="Balint B."/>
            <person name="Henrissat B."/>
            <person name="Andreopoulos B."/>
            <person name="Martin F.M."/>
            <person name="Harder C.B."/>
            <person name="Rigling D."/>
            <person name="Ford K.L."/>
            <person name="Foster G.D."/>
            <person name="Pangilinan J."/>
            <person name="Papanicolaou A."/>
            <person name="Barry K."/>
            <person name="LaButti K."/>
            <person name="Viragh M."/>
            <person name="Koriabine M."/>
            <person name="Yan M."/>
            <person name="Riley R."/>
            <person name="Champramary S."/>
            <person name="Plett K.L."/>
            <person name="Tsai I.J."/>
            <person name="Slot J."/>
            <person name="Sipos G."/>
            <person name="Plett J."/>
            <person name="Nagy L.G."/>
            <person name="Grigoriev I.V."/>
        </authorList>
    </citation>
    <scope>NUCLEOTIDE SEQUENCE</scope>
    <source>
        <strain evidence="2">CCBAS 213</strain>
    </source>
</reference>
<evidence type="ECO:0000256" key="1">
    <source>
        <dbReference type="SAM" id="Phobius"/>
    </source>
</evidence>
<proteinExistence type="predicted"/>
<comment type="caution">
    <text evidence="2">The sequence shown here is derived from an EMBL/GenBank/DDBJ whole genome shotgun (WGS) entry which is preliminary data.</text>
</comment>
<keyword evidence="3" id="KW-1185">Reference proteome</keyword>
<dbReference type="Proteomes" id="UP001175211">
    <property type="component" value="Unassembled WGS sequence"/>
</dbReference>
<dbReference type="RefSeq" id="XP_060335247.1">
    <property type="nucleotide sequence ID" value="XM_060476889.1"/>
</dbReference>
<dbReference type="EMBL" id="JAUEPS010000007">
    <property type="protein sequence ID" value="KAK0463937.1"/>
    <property type="molecule type" value="Genomic_DNA"/>
</dbReference>
<dbReference type="AlphaFoldDB" id="A0AA39NE34"/>
<sequence>MVLDWTVVGDSCDSESSECTGVNIYFDTNLLHSDASTNGASGNNRPVDPIFVWNVTAYDDFLSNIPTFQTELAVFPPYDWTKHSVRHTRSSQVYYPFDRYLAEIFGFAEDASTNDTVSLSLNSASGLAVGLKISTEVDGSSSQDGDPEVIDVVVTLQRGTLVIWYCLVITITFWFITLMICLVMIMTVGFGFQQRNEIVTDLVIYWVLNVRYSVGSQLTPDTDFVGVLPCLVLLSISAVTMVGIYVFTDPSKDSREKLTWHALVNALRRPRDVPIETFDMKNTAQESYRMVPLSRD</sequence>
<feature type="transmembrane region" description="Helical" evidence="1">
    <location>
        <begin position="226"/>
        <end position="247"/>
    </location>
</feature>
<accession>A0AA39NE34</accession>